<sequence>MECILLPSEPDSASQAEISQATLNSQLSTSITCQVEVRCDPSSWSLRTRDDHGKEKQKGGDEMYVRYEEFFHTDDGERVVSLQAVAFIKDNGDGSYDLSFSTTPWYPDMSTDEESEHDRELIIYIEYSNHIGTLPPPQKSKWENGGYTHKKYSCRPHQRPPMQAFKPPFTKGNCMNLSDFDQVFAFGDSTMDQFVRQRPNKKGKYYFQPKLKVGEKMRLPMNSETTDTHLQLLDEQFGPELKASTSSDSTALILGSCLWDILDYQDTLQGSDYANHTEACRNYIEEIQKRYPNVTLVWKSPMAVHIHWVDLDRLIQHEQDTATLFGVDRVRYMSASRSKFLYQLQTKLMKELQIPVLDLFDATYLSADKLYPSDGRHYRPELNRKMLQWFYR</sequence>
<dbReference type="Proteomes" id="UP001295423">
    <property type="component" value="Unassembled WGS sequence"/>
</dbReference>
<proteinExistence type="predicted"/>
<dbReference type="EMBL" id="CAKOGP040001668">
    <property type="protein sequence ID" value="CAJ1946238.1"/>
    <property type="molecule type" value="Genomic_DNA"/>
</dbReference>
<accession>A0AAD2CZ52</accession>
<keyword evidence="2" id="KW-1185">Reference proteome</keyword>
<evidence type="ECO:0000313" key="1">
    <source>
        <dbReference type="EMBL" id="CAJ1946238.1"/>
    </source>
</evidence>
<dbReference type="AlphaFoldDB" id="A0AAD2CZ52"/>
<dbReference type="SUPFAM" id="SSF52266">
    <property type="entry name" value="SGNH hydrolase"/>
    <property type="match status" value="1"/>
</dbReference>
<dbReference type="Gene3D" id="3.40.50.1110">
    <property type="entry name" value="SGNH hydrolase"/>
    <property type="match status" value="1"/>
</dbReference>
<protein>
    <submittedName>
        <fullName evidence="1">Uncharacterized protein</fullName>
    </submittedName>
</protein>
<reference evidence="1" key="1">
    <citation type="submission" date="2023-08" db="EMBL/GenBank/DDBJ databases">
        <authorList>
            <person name="Audoor S."/>
            <person name="Bilcke G."/>
        </authorList>
    </citation>
    <scope>NUCLEOTIDE SEQUENCE</scope>
</reference>
<organism evidence="1 2">
    <name type="scientific">Cylindrotheca closterium</name>
    <dbReference type="NCBI Taxonomy" id="2856"/>
    <lineage>
        <taxon>Eukaryota</taxon>
        <taxon>Sar</taxon>
        <taxon>Stramenopiles</taxon>
        <taxon>Ochrophyta</taxon>
        <taxon>Bacillariophyta</taxon>
        <taxon>Bacillariophyceae</taxon>
        <taxon>Bacillariophycidae</taxon>
        <taxon>Bacillariales</taxon>
        <taxon>Bacillariaceae</taxon>
        <taxon>Cylindrotheca</taxon>
    </lineage>
</organism>
<dbReference type="InterPro" id="IPR036514">
    <property type="entry name" value="SGNH_hydro_sf"/>
</dbReference>
<comment type="caution">
    <text evidence="1">The sequence shown here is derived from an EMBL/GenBank/DDBJ whole genome shotgun (WGS) entry which is preliminary data.</text>
</comment>
<name>A0AAD2CZ52_9STRA</name>
<evidence type="ECO:0000313" key="2">
    <source>
        <dbReference type="Proteomes" id="UP001295423"/>
    </source>
</evidence>
<gene>
    <name evidence="1" type="ORF">CYCCA115_LOCUS10379</name>
</gene>